<dbReference type="SUPFAM" id="SSF50952">
    <property type="entry name" value="Soluble quinoprotein glucose dehydrogenase"/>
    <property type="match status" value="1"/>
</dbReference>
<reference evidence="2 3" key="1">
    <citation type="submission" date="2019-02" db="EMBL/GenBank/DDBJ databases">
        <title>Genomic Encyclopedia of Type Strains, Phase IV (KMG-IV): sequencing the most valuable type-strain genomes for metagenomic binning, comparative biology and taxonomic classification.</title>
        <authorList>
            <person name="Goeker M."/>
        </authorList>
    </citation>
    <scope>NUCLEOTIDE SEQUENCE [LARGE SCALE GENOMIC DNA]</scope>
    <source>
        <strain evidence="2 3">DSM 101727</strain>
    </source>
</reference>
<feature type="compositionally biased region" description="Basic and acidic residues" evidence="1">
    <location>
        <begin position="73"/>
        <end position="85"/>
    </location>
</feature>
<dbReference type="OrthoDB" id="3644774at2"/>
<keyword evidence="3" id="KW-1185">Reference proteome</keyword>
<protein>
    <recommendedName>
        <fullName evidence="4">NHL repeat-containing protein</fullName>
    </recommendedName>
</protein>
<feature type="region of interest" description="Disordered" evidence="1">
    <location>
        <begin position="71"/>
        <end position="97"/>
    </location>
</feature>
<feature type="region of interest" description="Disordered" evidence="1">
    <location>
        <begin position="149"/>
        <end position="171"/>
    </location>
</feature>
<dbReference type="AlphaFoldDB" id="A0A4Q7L428"/>
<feature type="region of interest" description="Disordered" evidence="1">
    <location>
        <begin position="213"/>
        <end position="238"/>
    </location>
</feature>
<evidence type="ECO:0000256" key="1">
    <source>
        <dbReference type="SAM" id="MobiDB-lite"/>
    </source>
</evidence>
<dbReference type="InterPro" id="IPR011042">
    <property type="entry name" value="6-blade_b-propeller_TolB-like"/>
</dbReference>
<accession>A0A4Q7L428</accession>
<name>A0A4Q7L428_9PSEU</name>
<dbReference type="Gene3D" id="2.120.10.30">
    <property type="entry name" value="TolB, C-terminal domain"/>
    <property type="match status" value="1"/>
</dbReference>
<evidence type="ECO:0000313" key="2">
    <source>
        <dbReference type="EMBL" id="RZS43231.1"/>
    </source>
</evidence>
<dbReference type="Proteomes" id="UP000294257">
    <property type="component" value="Unassembled WGS sequence"/>
</dbReference>
<dbReference type="InterPro" id="IPR011041">
    <property type="entry name" value="Quinoprot_gluc/sorb_DH_b-prop"/>
</dbReference>
<dbReference type="SUPFAM" id="SSF50956">
    <property type="entry name" value="Thermostable phytase (3-phytase)"/>
    <property type="match status" value="1"/>
</dbReference>
<gene>
    <name evidence="2" type="ORF">EV193_102210</name>
</gene>
<evidence type="ECO:0008006" key="4">
    <source>
        <dbReference type="Google" id="ProtNLM"/>
    </source>
</evidence>
<comment type="caution">
    <text evidence="2">The sequence shown here is derived from an EMBL/GenBank/DDBJ whole genome shotgun (WGS) entry which is preliminary data.</text>
</comment>
<dbReference type="RefSeq" id="WP_130343108.1">
    <property type="nucleotide sequence ID" value="NZ_SGWQ01000002.1"/>
</dbReference>
<dbReference type="EMBL" id="SGWQ01000002">
    <property type="protein sequence ID" value="RZS43231.1"/>
    <property type="molecule type" value="Genomic_DNA"/>
</dbReference>
<organism evidence="2 3">
    <name type="scientific">Herbihabitans rhizosphaerae</name>
    <dbReference type="NCBI Taxonomy" id="1872711"/>
    <lineage>
        <taxon>Bacteria</taxon>
        <taxon>Bacillati</taxon>
        <taxon>Actinomycetota</taxon>
        <taxon>Actinomycetes</taxon>
        <taxon>Pseudonocardiales</taxon>
        <taxon>Pseudonocardiaceae</taxon>
        <taxon>Herbihabitans</taxon>
    </lineage>
</organism>
<proteinExistence type="predicted"/>
<evidence type="ECO:0000313" key="3">
    <source>
        <dbReference type="Proteomes" id="UP000294257"/>
    </source>
</evidence>
<sequence>MRIRLARRRIVVALAILAVVGGVHNAPIAVGAAAELPQSPRPFLAPGESLADAHYILRFGRHKEGNDSLAETGMKDHVGQSRRLFDNPAPDETGTQKSGMYDIAYKTRCCTEHVSSHLRNRVPPNGSYLNDFSFFDSTALWLGHSQFKPGSAPPVGSESPPAEGIRDDGTRGPADTGAAVRVDDEHLVPVPVVPNAETKRSFLISTNVHAPRHPGARYQLRPQPYLDRGGRGLTGPGGLGNRTIDLGPATDRFAVLQIRADIVTHGGSRVDTSDDTGRVTYRYFLDNVEVGTPDTFEMSPSALQTGQGDVRFGPGFALLRGWQGDAPEVFVDNIAVYDIQAVPFRTSWIGETILPTDAAKYAVDNHPYYERHVAQNLHALWTESTPLPDGKTLIYANSHFDEAGRSMGIYSYEIVDGRGVIRPYSRLGGTYLRSLGGLAVTGDSEYVYASYQKVGASCVAQHDKRKIAPDISVPTVGTDLCLPDPPSAETHPQNIRGLAASADHLFLSHRQLNEVRVYRKDQLTTPVHTVSVPNPRGMAYGSNGRLWVIVNGQPSYVQEYVVGPDGGLTPGRRLAGPRPGIAAFEPSAVVVDKAGLLHVTNDAREAQQIQVFDTTKSELPEVVSKRLGDAGGVMAFGGEYGPARFDGPTGVAVDNAGNYYVASNGVGASTAKPPAVLDIRRFNGASKALEAQVQNYLSTAVVAPDPAAPGVVYSPVHRYALNLDSQVPGTEWSPDRTTLMTDRYRCQDDPRVSGVHQQAAIAVRYMGPERKKFLFATGQGDVGRLGVYKFSDDGKRSQPSVFFSEQTDGANWPPNKPTSPLWSWRDKDGDCQFDANEYDKQMDLRILSNWSVSEQDTAHHRAGDLWMAGQNGVSQWQLKRVRFDGTFEGGSPKYDTNNVEAMPLPQPFLSVHGLVYQSATDTLYLMGQSVNDPTMRTGWQIARYDKFYERHLAQKAGTGPGPSPTWLQELPADVAKFCPNDPHILCRPFTLTAAGDRVYVGNAKGTTPTLTGRIRMYDAATGTRLGSLVPGPEVAHRSGFHDMRHAVTAMQLPDGRRYVFAEENWYSRVLMYKGF</sequence>